<accession>A0AAD7D999</accession>
<protein>
    <submittedName>
        <fullName evidence="2">Uncharacterized protein</fullName>
    </submittedName>
</protein>
<dbReference type="InterPro" id="IPR041078">
    <property type="entry name" value="Plavaka"/>
</dbReference>
<feature type="compositionally biased region" description="Acidic residues" evidence="1">
    <location>
        <begin position="20"/>
        <end position="30"/>
    </location>
</feature>
<evidence type="ECO:0000313" key="2">
    <source>
        <dbReference type="EMBL" id="KAJ7686033.1"/>
    </source>
</evidence>
<dbReference type="Pfam" id="PF18759">
    <property type="entry name" value="Plavaka"/>
    <property type="match status" value="1"/>
</dbReference>
<proteinExistence type="predicted"/>
<dbReference type="EMBL" id="JARKIE010000100">
    <property type="protein sequence ID" value="KAJ7686033.1"/>
    <property type="molecule type" value="Genomic_DNA"/>
</dbReference>
<name>A0AAD7D999_MYCRO</name>
<sequence length="1103" mass="124585">MHEDFESGSEDERAGPLPDVSDDEDDEEDPPANWEAAPPVRDESREPDMDVDPVEPAPGVDPAPRDVPEDRFVQKPHITKFGGAAGAPLPRTELPAYDQYTAHLSETDENPWAPFKSQIDWQIARWAKVTAALGLSYKNSGELNQIIDDSLPNGRPVFKRQEIVVGGEAFDVYFRPIMECVRALYGDPEFAQDLIFAPERHYADADKTIRLYHDIHTAEWWWKTQKNLEKRQRGATIVPVIISTDKTQTTMFRNKAAYPVYMTLGNIPKDIRRKPSRQGYILIGYLPTTRLDHITVAAARRRAVANLYHACMRKILSPLKDAGLNGIEMASGDGVVRRCHPILAIFAGDYPEQALVAEIKTGQCPVCPVPREELGELDFDDMYEPRDLPTVLEALAKADGNATEFTQACAAAGIKPIYHPFWEDLPFVNIYLSITPDVLHQLYQGVIKHVVAWVKEAFGPAEIDACCRRMPPNHNTRLFLKGITTLSRVSGTEHSQICRILLGLIVDLRLPGGQSTARLVSAVRAALDFLYHAQYPMQSSETLVELNDNLKSFHANKAIFIDLGIRDNFNIPKLHNISHYSLAIRLFGTLDNYNTEYTERLHIDFAKDAYRATNRKDEYLQMTFWLERKEKILRHDKFIRWRCAGSPPPTTKNSEWRPADFVQHRHLQMSKYPSAYRVTLPTLTANYGAEYFRDAFARFAVGFQHPEFSKQQIETAASDFFLPFQSVSVYHKIKFWNEDPLGREETNDVLDTVHVKPGYTNKRGRLIGGRFDTVLVNDGTGAQSGVKGYRVGQVRVVFSLSKRVLAWMFPHEKPPKHLAYVEWFSKFPNSPERHHKICIERAVERKRVMGSSKAGADADMDAPMDRGEDDEDPMFDELFSRIMRNAERTAQHAYLYPYDREVGSDPAIDEASWETELGAPLLPCAPQRPANVSTQWEELEAELEGEDADDAALAAYLADQAVFADFVDIPADELFSWSDIDELRSSGGGRDVEMSQRRGRMPSCMRYTKIMFHFQTNSHAPCSGLLTSMPLPQELLDAIVGALDDVATLKACALAGSPLRGSSQRILLRSLTLKGYRGRLQVPNYQGVDTLLKESPHIAEYNV</sequence>
<dbReference type="AlphaFoldDB" id="A0AAD7D999"/>
<evidence type="ECO:0000313" key="3">
    <source>
        <dbReference type="Proteomes" id="UP001221757"/>
    </source>
</evidence>
<evidence type="ECO:0000256" key="1">
    <source>
        <dbReference type="SAM" id="MobiDB-lite"/>
    </source>
</evidence>
<reference evidence="2" key="1">
    <citation type="submission" date="2023-03" db="EMBL/GenBank/DDBJ databases">
        <title>Massive genome expansion in bonnet fungi (Mycena s.s.) driven by repeated elements and novel gene families across ecological guilds.</title>
        <authorList>
            <consortium name="Lawrence Berkeley National Laboratory"/>
            <person name="Harder C.B."/>
            <person name="Miyauchi S."/>
            <person name="Viragh M."/>
            <person name="Kuo A."/>
            <person name="Thoen E."/>
            <person name="Andreopoulos B."/>
            <person name="Lu D."/>
            <person name="Skrede I."/>
            <person name="Drula E."/>
            <person name="Henrissat B."/>
            <person name="Morin E."/>
            <person name="Kohler A."/>
            <person name="Barry K."/>
            <person name="LaButti K."/>
            <person name="Morin E."/>
            <person name="Salamov A."/>
            <person name="Lipzen A."/>
            <person name="Mereny Z."/>
            <person name="Hegedus B."/>
            <person name="Baldrian P."/>
            <person name="Stursova M."/>
            <person name="Weitz H."/>
            <person name="Taylor A."/>
            <person name="Grigoriev I.V."/>
            <person name="Nagy L.G."/>
            <person name="Martin F."/>
            <person name="Kauserud H."/>
        </authorList>
    </citation>
    <scope>NUCLEOTIDE SEQUENCE</scope>
    <source>
        <strain evidence="2">CBHHK067</strain>
    </source>
</reference>
<feature type="compositionally biased region" description="Basic and acidic residues" evidence="1">
    <location>
        <begin position="1"/>
        <end position="14"/>
    </location>
</feature>
<keyword evidence="3" id="KW-1185">Reference proteome</keyword>
<dbReference type="Proteomes" id="UP001221757">
    <property type="component" value="Unassembled WGS sequence"/>
</dbReference>
<feature type="region of interest" description="Disordered" evidence="1">
    <location>
        <begin position="1"/>
        <end position="69"/>
    </location>
</feature>
<organism evidence="2 3">
    <name type="scientific">Mycena rosella</name>
    <name type="common">Pink bonnet</name>
    <name type="synonym">Agaricus rosellus</name>
    <dbReference type="NCBI Taxonomy" id="1033263"/>
    <lineage>
        <taxon>Eukaryota</taxon>
        <taxon>Fungi</taxon>
        <taxon>Dikarya</taxon>
        <taxon>Basidiomycota</taxon>
        <taxon>Agaricomycotina</taxon>
        <taxon>Agaricomycetes</taxon>
        <taxon>Agaricomycetidae</taxon>
        <taxon>Agaricales</taxon>
        <taxon>Marasmiineae</taxon>
        <taxon>Mycenaceae</taxon>
        <taxon>Mycena</taxon>
    </lineage>
</organism>
<comment type="caution">
    <text evidence="2">The sequence shown here is derived from an EMBL/GenBank/DDBJ whole genome shotgun (WGS) entry which is preliminary data.</text>
</comment>
<gene>
    <name evidence="2" type="ORF">B0H17DRAFT_1204579</name>
</gene>